<gene>
    <name evidence="1" type="ORF">NPIL_284701</name>
</gene>
<proteinExistence type="predicted"/>
<comment type="caution">
    <text evidence="1">The sequence shown here is derived from an EMBL/GenBank/DDBJ whole genome shotgun (WGS) entry which is preliminary data.</text>
</comment>
<dbReference type="AlphaFoldDB" id="A0A8X6PEA1"/>
<keyword evidence="2" id="KW-1185">Reference proteome</keyword>
<organism evidence="1 2">
    <name type="scientific">Nephila pilipes</name>
    <name type="common">Giant wood spider</name>
    <name type="synonym">Nephila maculata</name>
    <dbReference type="NCBI Taxonomy" id="299642"/>
    <lineage>
        <taxon>Eukaryota</taxon>
        <taxon>Metazoa</taxon>
        <taxon>Ecdysozoa</taxon>
        <taxon>Arthropoda</taxon>
        <taxon>Chelicerata</taxon>
        <taxon>Arachnida</taxon>
        <taxon>Araneae</taxon>
        <taxon>Araneomorphae</taxon>
        <taxon>Entelegynae</taxon>
        <taxon>Araneoidea</taxon>
        <taxon>Nephilidae</taxon>
        <taxon>Nephila</taxon>
    </lineage>
</organism>
<dbReference type="EMBL" id="BMAW01019338">
    <property type="protein sequence ID" value="GFT62813.1"/>
    <property type="molecule type" value="Genomic_DNA"/>
</dbReference>
<sequence>MRSMKCWPYEMVSLKKCEAADHSMALRSADNAEPAKAQTLEYRNSSVTRYAERYYNSGPTLRQSQHAGYCRSFE</sequence>
<evidence type="ECO:0000313" key="1">
    <source>
        <dbReference type="EMBL" id="GFT62813.1"/>
    </source>
</evidence>
<name>A0A8X6PEA1_NEPPI</name>
<dbReference type="Proteomes" id="UP000887013">
    <property type="component" value="Unassembled WGS sequence"/>
</dbReference>
<reference evidence="1" key="1">
    <citation type="submission" date="2020-08" db="EMBL/GenBank/DDBJ databases">
        <title>Multicomponent nature underlies the extraordinary mechanical properties of spider dragline silk.</title>
        <authorList>
            <person name="Kono N."/>
            <person name="Nakamura H."/>
            <person name="Mori M."/>
            <person name="Yoshida Y."/>
            <person name="Ohtoshi R."/>
            <person name="Malay A.D."/>
            <person name="Moran D.A.P."/>
            <person name="Tomita M."/>
            <person name="Numata K."/>
            <person name="Arakawa K."/>
        </authorList>
    </citation>
    <scope>NUCLEOTIDE SEQUENCE</scope>
</reference>
<accession>A0A8X6PEA1</accession>
<protein>
    <submittedName>
        <fullName evidence="1">Uncharacterized protein</fullName>
    </submittedName>
</protein>
<evidence type="ECO:0000313" key="2">
    <source>
        <dbReference type="Proteomes" id="UP000887013"/>
    </source>
</evidence>